<dbReference type="FunFam" id="3.40.50.970:FF:000004">
    <property type="entry name" value="Transketolase"/>
    <property type="match status" value="1"/>
</dbReference>
<dbReference type="Pfam" id="PF00342">
    <property type="entry name" value="PGI"/>
    <property type="match status" value="1"/>
</dbReference>
<feature type="binding site" evidence="12">
    <location>
        <position position="189"/>
    </location>
    <ligand>
        <name>thiamine diphosphate</name>
        <dbReference type="ChEBI" id="CHEBI:58937"/>
    </ligand>
</feature>
<feature type="binding site" evidence="12">
    <location>
        <position position="160"/>
    </location>
    <ligand>
        <name>thiamine diphosphate</name>
        <dbReference type="ChEBI" id="CHEBI:58937"/>
    </ligand>
</feature>
<dbReference type="SMART" id="SM00861">
    <property type="entry name" value="Transket_pyr"/>
    <property type="match status" value="1"/>
</dbReference>
<dbReference type="GO" id="GO:0097367">
    <property type="term" value="F:carbohydrate derivative binding"/>
    <property type="evidence" value="ECO:0007669"/>
    <property type="project" value="InterPro"/>
</dbReference>
<dbReference type="PROSITE" id="PS00801">
    <property type="entry name" value="TRANSKETOLASE_1"/>
    <property type="match status" value="1"/>
</dbReference>
<feature type="binding site" evidence="11">
    <location>
        <position position="359"/>
    </location>
    <ligand>
        <name>substrate</name>
    </ligand>
</feature>
<evidence type="ECO:0000256" key="3">
    <source>
        <dbReference type="ARBA" id="ARBA00013152"/>
    </source>
</evidence>
<feature type="binding site" evidence="11">
    <location>
        <position position="471"/>
    </location>
    <ligand>
        <name>substrate</name>
    </ligand>
</feature>
<evidence type="ECO:0000256" key="4">
    <source>
        <dbReference type="ARBA" id="ARBA00022679"/>
    </source>
</evidence>
<dbReference type="Pfam" id="PF22613">
    <property type="entry name" value="Transketolase_C_1"/>
    <property type="match status" value="1"/>
</dbReference>
<comment type="caution">
    <text evidence="16">The sequence shown here is derived from an EMBL/GenBank/DDBJ whole genome shotgun (WGS) entry which is preliminary data.</text>
</comment>
<feature type="binding site" evidence="12">
    <location>
        <position position="70"/>
    </location>
    <ligand>
        <name>thiamine diphosphate</name>
        <dbReference type="ChEBI" id="CHEBI:58937"/>
    </ligand>
</feature>
<dbReference type="CDD" id="cd07033">
    <property type="entry name" value="TPP_PYR_DXS_TK_like"/>
    <property type="match status" value="1"/>
</dbReference>
<dbReference type="CDD" id="cd02012">
    <property type="entry name" value="TPP_TK"/>
    <property type="match status" value="1"/>
</dbReference>
<feature type="binding site" evidence="11">
    <location>
        <position position="522"/>
    </location>
    <ligand>
        <name>substrate</name>
    </ligand>
</feature>
<reference evidence="16 17" key="1">
    <citation type="submission" date="2014-04" db="EMBL/GenBank/DDBJ databases">
        <title>The Genome Sequence of Thermoanaerobaculum aquaticum MP-01, The First Cultivated Group 23 Acidobacterium.</title>
        <authorList>
            <person name="Stamps B.W."/>
            <person name="Losey N.A."/>
            <person name="Lawson P.A."/>
            <person name="Stevenson B.S."/>
        </authorList>
    </citation>
    <scope>NUCLEOTIDE SEQUENCE [LARGE SCALE GENOMIC DNA]</scope>
    <source>
        <strain evidence="16 17">MP-01</strain>
    </source>
</reference>
<evidence type="ECO:0000256" key="9">
    <source>
        <dbReference type="NCBIfam" id="TIGR00232"/>
    </source>
</evidence>
<dbReference type="PROSITE" id="PS51463">
    <property type="entry name" value="P_GLUCOSE_ISOMERASE_3"/>
    <property type="match status" value="1"/>
</dbReference>
<dbReference type="GO" id="GO:0004802">
    <property type="term" value="F:transketolase activity"/>
    <property type="evidence" value="ECO:0007669"/>
    <property type="project" value="UniProtKB-UniRule"/>
</dbReference>
<evidence type="ECO:0000256" key="1">
    <source>
        <dbReference type="ARBA" id="ARBA00007131"/>
    </source>
</evidence>
<feature type="site" description="Important for catalytic activity" evidence="14">
    <location>
        <position position="265"/>
    </location>
</feature>
<dbReference type="AlphaFoldDB" id="A0A062XZV9"/>
<feature type="binding site" evidence="13">
    <location>
        <position position="159"/>
    </location>
    <ligand>
        <name>Mg(2+)</name>
        <dbReference type="ChEBI" id="CHEBI:18420"/>
    </ligand>
</feature>
<feature type="binding site" evidence="12">
    <location>
        <begin position="118"/>
        <end position="120"/>
    </location>
    <ligand>
        <name>thiamine diphosphate</name>
        <dbReference type="ChEBI" id="CHEBI:58937"/>
    </ligand>
</feature>
<dbReference type="Gene3D" id="3.40.50.920">
    <property type="match status" value="1"/>
</dbReference>
<evidence type="ECO:0000259" key="15">
    <source>
        <dbReference type="SMART" id="SM00861"/>
    </source>
</evidence>
<dbReference type="GO" id="GO:0004347">
    <property type="term" value="F:glucose-6-phosphate isomerase activity"/>
    <property type="evidence" value="ECO:0007669"/>
    <property type="project" value="InterPro"/>
</dbReference>
<comment type="cofactor">
    <cofactor evidence="13">
        <name>Mg(2+)</name>
        <dbReference type="ChEBI" id="CHEBI:18420"/>
    </cofactor>
    <text evidence="13">Binds 1 Mg(2+) ion per subunit. Can also utilize other divalent metal cations, such as Ca(2+), Mn(2+) and Co(2+).</text>
</comment>
<keyword evidence="17" id="KW-1185">Reference proteome</keyword>
<dbReference type="InterPro" id="IPR049557">
    <property type="entry name" value="Transketolase_CS"/>
</dbReference>
<dbReference type="CDD" id="cd05015">
    <property type="entry name" value="SIS_PGI_1"/>
    <property type="match status" value="1"/>
</dbReference>
<feature type="binding site" evidence="11">
    <location>
        <position position="386"/>
    </location>
    <ligand>
        <name>substrate</name>
    </ligand>
</feature>
<feature type="binding site" evidence="11">
    <location>
        <position position="475"/>
    </location>
    <ligand>
        <name>substrate</name>
    </ligand>
</feature>
<dbReference type="STRING" id="1312852.EG19_05560"/>
<protein>
    <recommendedName>
        <fullName evidence="3 9">Transketolase</fullName>
        <ecNumber evidence="3 9">2.2.1.1</ecNumber>
    </recommendedName>
</protein>
<dbReference type="InterPro" id="IPR005478">
    <property type="entry name" value="Transketolase_bac-like"/>
</dbReference>
<keyword evidence="6 13" id="KW-0460">Magnesium</keyword>
<comment type="subunit">
    <text evidence="2">Homodimer.</text>
</comment>
<evidence type="ECO:0000256" key="12">
    <source>
        <dbReference type="PIRSR" id="PIRSR605478-3"/>
    </source>
</evidence>
<dbReference type="GO" id="GO:0006098">
    <property type="term" value="P:pentose-phosphate shunt"/>
    <property type="evidence" value="ECO:0007669"/>
    <property type="project" value="TreeGrafter"/>
</dbReference>
<comment type="cofactor">
    <cofactor evidence="12">
        <name>thiamine diphosphate</name>
        <dbReference type="ChEBI" id="CHEBI:58937"/>
    </cofactor>
    <text evidence="12">Binds 1 thiamine pyrophosphate per subunit. During the reaction, the substrate forms a covalent intermediate with the cofactor.</text>
</comment>
<dbReference type="Pfam" id="PF00456">
    <property type="entry name" value="Transketolase_N"/>
    <property type="match status" value="1"/>
</dbReference>
<feature type="binding site" evidence="12">
    <location>
        <position position="439"/>
    </location>
    <ligand>
        <name>thiamine diphosphate</name>
        <dbReference type="ChEBI" id="CHEBI:58937"/>
    </ligand>
</feature>
<dbReference type="GO" id="GO:0006096">
    <property type="term" value="P:glycolytic process"/>
    <property type="evidence" value="ECO:0007669"/>
    <property type="project" value="InterPro"/>
</dbReference>
<dbReference type="InterPro" id="IPR005475">
    <property type="entry name" value="Transketolase-like_Pyr-bd"/>
</dbReference>
<evidence type="ECO:0000256" key="6">
    <source>
        <dbReference type="ARBA" id="ARBA00022842"/>
    </source>
</evidence>
<keyword evidence="5 13" id="KW-0479">Metal-binding</keyword>
<evidence type="ECO:0000256" key="5">
    <source>
        <dbReference type="ARBA" id="ARBA00022723"/>
    </source>
</evidence>
<feature type="binding site" evidence="13">
    <location>
        <position position="189"/>
    </location>
    <ligand>
        <name>Mg(2+)</name>
        <dbReference type="ChEBI" id="CHEBI:18420"/>
    </ligand>
</feature>
<feature type="binding site" evidence="11">
    <location>
        <position position="463"/>
    </location>
    <ligand>
        <name>substrate</name>
    </ligand>
</feature>
<dbReference type="Pfam" id="PF02779">
    <property type="entry name" value="Transket_pyr"/>
    <property type="match status" value="1"/>
</dbReference>
<dbReference type="FunFam" id="3.40.50.970:FF:000003">
    <property type="entry name" value="Transketolase"/>
    <property type="match status" value="1"/>
</dbReference>
<feature type="binding site" evidence="11">
    <location>
        <position position="30"/>
    </location>
    <ligand>
        <name>substrate</name>
    </ligand>
</feature>
<proteinExistence type="inferred from homology"/>
<dbReference type="InterPro" id="IPR009014">
    <property type="entry name" value="Transketo_C/PFOR_II"/>
</dbReference>
<dbReference type="InterPro" id="IPR029061">
    <property type="entry name" value="THDP-binding"/>
</dbReference>
<evidence type="ECO:0000256" key="2">
    <source>
        <dbReference type="ARBA" id="ARBA00011738"/>
    </source>
</evidence>
<dbReference type="GO" id="GO:0006094">
    <property type="term" value="P:gluconeogenesis"/>
    <property type="evidence" value="ECO:0007669"/>
    <property type="project" value="InterPro"/>
</dbReference>
<dbReference type="PANTHER" id="PTHR43522">
    <property type="entry name" value="TRANSKETOLASE"/>
    <property type="match status" value="1"/>
</dbReference>
<dbReference type="OrthoDB" id="8732661at2"/>
<dbReference type="InterPro" id="IPR046348">
    <property type="entry name" value="SIS_dom_sf"/>
</dbReference>
<gene>
    <name evidence="16" type="ORF">EG19_05560</name>
</gene>
<name>A0A062XZV9_9BACT</name>
<dbReference type="EC" id="2.2.1.1" evidence="3 9"/>
<evidence type="ECO:0000313" key="17">
    <source>
        <dbReference type="Proteomes" id="UP000027284"/>
    </source>
</evidence>
<evidence type="ECO:0000256" key="8">
    <source>
        <dbReference type="ARBA" id="ARBA00049473"/>
    </source>
</evidence>
<organism evidence="16 17">
    <name type="scientific">Thermoanaerobaculum aquaticum</name>
    <dbReference type="NCBI Taxonomy" id="1312852"/>
    <lineage>
        <taxon>Bacteria</taxon>
        <taxon>Pseudomonadati</taxon>
        <taxon>Acidobacteriota</taxon>
        <taxon>Thermoanaerobaculia</taxon>
        <taxon>Thermoanaerobaculales</taxon>
        <taxon>Thermoanaerobaculaceae</taxon>
        <taxon>Thermoanaerobaculum</taxon>
    </lineage>
</organism>
<dbReference type="GO" id="GO:0005829">
    <property type="term" value="C:cytosol"/>
    <property type="evidence" value="ECO:0007669"/>
    <property type="project" value="TreeGrafter"/>
</dbReference>
<evidence type="ECO:0000256" key="11">
    <source>
        <dbReference type="PIRSR" id="PIRSR605478-2"/>
    </source>
</evidence>
<dbReference type="EMBL" id="JMFG01000020">
    <property type="protein sequence ID" value="KDA53666.1"/>
    <property type="molecule type" value="Genomic_DNA"/>
</dbReference>
<evidence type="ECO:0000256" key="10">
    <source>
        <dbReference type="PIRSR" id="PIRSR605478-1"/>
    </source>
</evidence>
<dbReference type="SUPFAM" id="SSF52922">
    <property type="entry name" value="TK C-terminal domain-like"/>
    <property type="match status" value="1"/>
</dbReference>
<feature type="binding site" evidence="11">
    <location>
        <position position="265"/>
    </location>
    <ligand>
        <name>substrate</name>
    </ligand>
</feature>
<keyword evidence="4" id="KW-0808">Transferase</keyword>
<accession>A0A062XZV9</accession>
<evidence type="ECO:0000256" key="13">
    <source>
        <dbReference type="PIRSR" id="PIRSR605478-4"/>
    </source>
</evidence>
<evidence type="ECO:0000313" key="16">
    <source>
        <dbReference type="EMBL" id="KDA53666.1"/>
    </source>
</evidence>
<dbReference type="PROSITE" id="PS00802">
    <property type="entry name" value="TRANSKETOLASE_2"/>
    <property type="match status" value="1"/>
</dbReference>
<feature type="active site" description="Proton donor" evidence="10">
    <location>
        <position position="413"/>
    </location>
</feature>
<dbReference type="GO" id="GO:0046872">
    <property type="term" value="F:metal ion binding"/>
    <property type="evidence" value="ECO:0007669"/>
    <property type="project" value="UniProtKB-KW"/>
</dbReference>
<feature type="binding site" evidence="13">
    <location>
        <position position="191"/>
    </location>
    <ligand>
        <name>Mg(2+)</name>
        <dbReference type="ChEBI" id="CHEBI:18420"/>
    </ligand>
</feature>
<dbReference type="SUPFAM" id="SSF53697">
    <property type="entry name" value="SIS domain"/>
    <property type="match status" value="1"/>
</dbReference>
<feature type="domain" description="Transketolase-like pyrimidine-binding" evidence="15">
    <location>
        <begin position="356"/>
        <end position="527"/>
    </location>
</feature>
<dbReference type="InterPro" id="IPR001672">
    <property type="entry name" value="G6P_Isomerase"/>
</dbReference>
<dbReference type="NCBIfam" id="TIGR00232">
    <property type="entry name" value="tktlase_bact"/>
    <property type="match status" value="1"/>
</dbReference>
<dbReference type="Gene3D" id="3.40.50.10490">
    <property type="entry name" value="Glucose-6-phosphate isomerase like protein, domain 1"/>
    <property type="match status" value="3"/>
</dbReference>
<dbReference type="Gene3D" id="3.40.50.970">
    <property type="match status" value="2"/>
</dbReference>
<dbReference type="InterPro" id="IPR055152">
    <property type="entry name" value="Transketolase-like_C_2"/>
</dbReference>
<comment type="catalytic activity">
    <reaction evidence="8">
        <text>D-sedoheptulose 7-phosphate + D-glyceraldehyde 3-phosphate = aldehydo-D-ribose 5-phosphate + D-xylulose 5-phosphate</text>
        <dbReference type="Rhea" id="RHEA:10508"/>
        <dbReference type="ChEBI" id="CHEBI:57483"/>
        <dbReference type="ChEBI" id="CHEBI:57737"/>
        <dbReference type="ChEBI" id="CHEBI:58273"/>
        <dbReference type="ChEBI" id="CHEBI:59776"/>
        <dbReference type="EC" id="2.2.1.1"/>
    </reaction>
</comment>
<evidence type="ECO:0000256" key="14">
    <source>
        <dbReference type="PIRSR" id="PIRSR605478-5"/>
    </source>
</evidence>
<dbReference type="InterPro" id="IPR033247">
    <property type="entry name" value="Transketolase_fam"/>
</dbReference>
<keyword evidence="7 12" id="KW-0786">Thiamine pyrophosphate</keyword>
<sequence>MEGFSENDRLAVTALRVLAIDQVEKAKSGHPGLPLGAAPMAYVLFSRFLRFDPKAPGWPNRDRFVLSAGHGSALLYALLHLFGYPLPLEELQRFRQWGSKTPGHPEHGLTPGVECTTGPLGQGLAMAVGMALAERHLSARFNRDGFPVVDHRTFVLASDGDLMEGISHEAAALAGHLRLGKLVVLYDDNRITIEGPTSLAWSENVEARFSAYGWLTLAVEDGNDLEALAAALEQATSQEERPVLIRVRTHIGFGAPTKQDTAEVHGAPLGPEEHRATRENLGWPHQELFFVPEEIRQHFAELARKRAACHQKWQSLWQEYEQRFPELASELSRRLSGKLPPGWDELSLSFPPEKPLAAREASGKTLNALAAKIPELLGGSADLAPSNNTLLAGESDVAPGAYSGRNLRFGVREHAMAAMANGLALHGGLRPYVATFLVFSDYLRPALRLSALQELPVVYVFTHDSIGLGEDGPTHQPVEHLPSLRAIPNLEVWRPADAHETVACWRQALRRTHGPTALILTRQKLPVLPPPPPGAVERGAFIREEAEGGVPQVVLWASGSEVHVALGARKLLQAQGVPTRAVSAPCLEVFSSQDPAYRKAVQGPENALQVAVEAARGVSWHALLGPNALVVSQERFGASAPGDELFRQFGFTPEAVTQRVLAALASRRPTPLAPVGGFAADAAAEAAREQLQREALPRLFARDCRLWGEAHAATVAQRLGWLDLPARSRHELPQLAVLVNRWAAGGLDTLVLLGMGGSSLAPQVLREMGGSPSGRELLLLDTTDPVRVNGALESLDPAKTAVLSVSKSGTTVETASLLEIFWDRWTKSGLPQPGAHFAALTEPQTPLAQLGRERQFAAVLPHPVDVGGRFSALSAVGLLPALWLGLPTEELLQQAANTLAPHTHHPALELAAALAAASRDGWGRLVLWPEARFRPFALWLEQLVAESTGKDGKGLLPVAPPSPVGLDQLPATLHLGLGTAQPPFPGLAWPVDAHRLGEAFAFWELTTALVGCLLGVNPFDEPNVGEAKRQARAALSQGVPELPPTPQAGQRLAGFLEACSREEAVVFCAYLPETPEVAQALDELTASWQEKLQTTVSWTFGPRYLHSTGQLHKGGPKKLFCVVLTAPNPGDLPIPGQPHSLGQLRLAQALGDVAALSASGQRVLHLHLPEGSRELVSQLKP</sequence>
<dbReference type="InterPro" id="IPR005474">
    <property type="entry name" value="Transketolase_N"/>
</dbReference>
<comment type="similarity">
    <text evidence="1">Belongs to the transketolase family.</text>
</comment>
<dbReference type="InterPro" id="IPR035476">
    <property type="entry name" value="SIS_PGI_1"/>
</dbReference>
<dbReference type="SUPFAM" id="SSF52518">
    <property type="entry name" value="Thiamin diphosphate-binding fold (THDP-binding)"/>
    <property type="match status" value="2"/>
</dbReference>
<feature type="site" description="Important for catalytic activity" evidence="14">
    <location>
        <position position="30"/>
    </location>
</feature>
<dbReference type="Proteomes" id="UP000027284">
    <property type="component" value="Unassembled WGS sequence"/>
</dbReference>
<dbReference type="InterPro" id="IPR020826">
    <property type="entry name" value="Transketolase_BS"/>
</dbReference>
<feature type="binding site" evidence="12">
    <location>
        <position position="265"/>
    </location>
    <ligand>
        <name>thiamine diphosphate</name>
        <dbReference type="ChEBI" id="CHEBI:58937"/>
    </ligand>
</feature>
<dbReference type="PANTHER" id="PTHR43522:SF2">
    <property type="entry name" value="TRANSKETOLASE 1-RELATED"/>
    <property type="match status" value="1"/>
</dbReference>
<evidence type="ECO:0000256" key="7">
    <source>
        <dbReference type="ARBA" id="ARBA00023052"/>
    </source>
</evidence>
<dbReference type="RefSeq" id="WP_081800052.1">
    <property type="nucleotide sequence ID" value="NZ_JMFG01000020.1"/>
</dbReference>